<protein>
    <recommendedName>
        <fullName evidence="11">Sugar kinase</fullName>
    </recommendedName>
</protein>
<feature type="domain" description="Carbohydrate kinase FGGY C-terminal" evidence="8">
    <location>
        <begin position="258"/>
        <end position="442"/>
    </location>
</feature>
<dbReference type="CDD" id="cd07781">
    <property type="entry name" value="ASKHA_NBD_FGGY_L-RBK"/>
    <property type="match status" value="1"/>
</dbReference>
<dbReference type="InterPro" id="IPR043129">
    <property type="entry name" value="ATPase_NBD"/>
</dbReference>
<evidence type="ECO:0000313" key="10">
    <source>
        <dbReference type="Proteomes" id="UP000253529"/>
    </source>
</evidence>
<dbReference type="InterPro" id="IPR005929">
    <property type="entry name" value="Ribulokinase"/>
</dbReference>
<evidence type="ECO:0000256" key="3">
    <source>
        <dbReference type="ARBA" id="ARBA00022777"/>
    </source>
</evidence>
<keyword evidence="5" id="KW-0054">Arabinose catabolism</keyword>
<dbReference type="GO" id="GO:0005524">
    <property type="term" value="F:ATP binding"/>
    <property type="evidence" value="ECO:0007669"/>
    <property type="project" value="UniProtKB-KW"/>
</dbReference>
<gene>
    <name evidence="9" type="ORF">DFR50_1203</name>
</gene>
<dbReference type="InterPro" id="IPR018485">
    <property type="entry name" value="FGGY_C"/>
</dbReference>
<evidence type="ECO:0000256" key="6">
    <source>
        <dbReference type="ARBA" id="ARBA00023277"/>
    </source>
</evidence>
<keyword evidence="4" id="KW-0067">ATP-binding</keyword>
<evidence type="ECO:0000256" key="2">
    <source>
        <dbReference type="ARBA" id="ARBA00022741"/>
    </source>
</evidence>
<dbReference type="PIRSF" id="PIRSF000538">
    <property type="entry name" value="GlpK"/>
    <property type="match status" value="1"/>
</dbReference>
<name>A0A366F7W4_9HYPH</name>
<dbReference type="GO" id="GO:0008741">
    <property type="term" value="F:ribulokinase activity"/>
    <property type="evidence" value="ECO:0007669"/>
    <property type="project" value="InterPro"/>
</dbReference>
<dbReference type="AlphaFoldDB" id="A0A366F7W4"/>
<dbReference type="GO" id="GO:0019150">
    <property type="term" value="F:D-ribulokinase activity"/>
    <property type="evidence" value="ECO:0007669"/>
    <property type="project" value="TreeGrafter"/>
</dbReference>
<dbReference type="SUPFAM" id="SSF53067">
    <property type="entry name" value="Actin-like ATPase domain"/>
    <property type="match status" value="2"/>
</dbReference>
<dbReference type="InterPro" id="IPR018484">
    <property type="entry name" value="FGGY_N"/>
</dbReference>
<reference evidence="9 10" key="1">
    <citation type="submission" date="2018-06" db="EMBL/GenBank/DDBJ databases">
        <title>Genomic Encyclopedia of Type Strains, Phase IV (KMG-IV): sequencing the most valuable type-strain genomes for metagenomic binning, comparative biology and taxonomic classification.</title>
        <authorList>
            <person name="Goeker M."/>
        </authorList>
    </citation>
    <scope>NUCLEOTIDE SEQUENCE [LARGE SCALE GENOMIC DNA]</scope>
    <source>
        <strain evidence="9 10">DSM 24875</strain>
    </source>
</reference>
<keyword evidence="6" id="KW-0119">Carbohydrate metabolism</keyword>
<dbReference type="OrthoDB" id="9805576at2"/>
<dbReference type="EMBL" id="QNRK01000020">
    <property type="protein sequence ID" value="RBP09805.1"/>
    <property type="molecule type" value="Genomic_DNA"/>
</dbReference>
<organism evidence="9 10">
    <name type="scientific">Roseiarcus fermentans</name>
    <dbReference type="NCBI Taxonomy" id="1473586"/>
    <lineage>
        <taxon>Bacteria</taxon>
        <taxon>Pseudomonadati</taxon>
        <taxon>Pseudomonadota</taxon>
        <taxon>Alphaproteobacteria</taxon>
        <taxon>Hyphomicrobiales</taxon>
        <taxon>Roseiarcaceae</taxon>
        <taxon>Roseiarcus</taxon>
    </lineage>
</organism>
<evidence type="ECO:0000256" key="1">
    <source>
        <dbReference type="ARBA" id="ARBA00022679"/>
    </source>
</evidence>
<comment type="caution">
    <text evidence="9">The sequence shown here is derived from an EMBL/GenBank/DDBJ whole genome shotgun (WGS) entry which is preliminary data.</text>
</comment>
<keyword evidence="2" id="KW-0547">Nucleotide-binding</keyword>
<dbReference type="Proteomes" id="UP000253529">
    <property type="component" value="Unassembled WGS sequence"/>
</dbReference>
<keyword evidence="3" id="KW-0418">Kinase</keyword>
<dbReference type="PANTHER" id="PTHR43435:SF4">
    <property type="entry name" value="FGGY CARBOHYDRATE KINASE DOMAIN-CONTAINING PROTEIN"/>
    <property type="match status" value="1"/>
</dbReference>
<evidence type="ECO:0000256" key="5">
    <source>
        <dbReference type="ARBA" id="ARBA00022935"/>
    </source>
</evidence>
<evidence type="ECO:0000259" key="7">
    <source>
        <dbReference type="Pfam" id="PF00370"/>
    </source>
</evidence>
<feature type="domain" description="Carbohydrate kinase FGGY N-terminal" evidence="7">
    <location>
        <begin position="4"/>
        <end position="247"/>
    </location>
</feature>
<dbReference type="GO" id="GO:0019569">
    <property type="term" value="P:L-arabinose catabolic process to D-xylulose 5-phosphate"/>
    <property type="evidence" value="ECO:0007669"/>
    <property type="project" value="InterPro"/>
</dbReference>
<dbReference type="Pfam" id="PF02782">
    <property type="entry name" value="FGGY_C"/>
    <property type="match status" value="1"/>
</dbReference>
<dbReference type="InterPro" id="IPR000577">
    <property type="entry name" value="Carb_kinase_FGGY"/>
</dbReference>
<evidence type="ECO:0000313" key="9">
    <source>
        <dbReference type="EMBL" id="RBP09805.1"/>
    </source>
</evidence>
<evidence type="ECO:0000256" key="4">
    <source>
        <dbReference type="ARBA" id="ARBA00022840"/>
    </source>
</evidence>
<proteinExistence type="predicted"/>
<dbReference type="PANTHER" id="PTHR43435">
    <property type="entry name" value="RIBULOKINASE"/>
    <property type="match status" value="1"/>
</dbReference>
<dbReference type="RefSeq" id="WP_113890560.1">
    <property type="nucleotide sequence ID" value="NZ_QNRK01000020.1"/>
</dbReference>
<evidence type="ECO:0008006" key="11">
    <source>
        <dbReference type="Google" id="ProtNLM"/>
    </source>
</evidence>
<dbReference type="GO" id="GO:0005737">
    <property type="term" value="C:cytoplasm"/>
    <property type="evidence" value="ECO:0007669"/>
    <property type="project" value="TreeGrafter"/>
</dbReference>
<keyword evidence="1" id="KW-0808">Transferase</keyword>
<accession>A0A366F7W4</accession>
<evidence type="ECO:0000259" key="8">
    <source>
        <dbReference type="Pfam" id="PF02782"/>
    </source>
</evidence>
<sequence>MALLLGLDFGTGGVRVGAFDLDRRVMLGEREARYGTRYPRPGWAEQWPPDWWEALGKAARALMRDLGSPEVAGVCAATTASTVVVCKRDGTPLRPALLWMDCRAAAEAERTAASRHPVMSCSGGGDAAEWLVPKAMWVAGAEPETYAEADVVCECLDYVNFRLTGRWVGSRMNATCKWNYDSTAKRFVDELYAEFGVPDLAAKLPGAIYPVGAAIERLSRQAAEHLGLPNRPMLAQGGIDAHIGMVGADTIEPGELLLIGGTSSVQLFQLAQETPVDGFWGPYPHALVDDRWLVEAGQVSAGSVLSWVSSDMFGLDEAALEALWRKAEAAPVGGAGLLSLDYFMGNRTPYRDARLRGAFLGLSLGHDRAAVYRAAVEGVALGSANVLRRMGELGVVCRRVVSSGGYARNPVWLKATVDAMGVPVHLLPDANLTILGAVACAANGAGLTRTLYDAAKAVSQPMIVVEPDREAHERYRELLADYLEATALLTPILHRLADRQMRGRARAD</sequence>
<keyword evidence="10" id="KW-1185">Reference proteome</keyword>
<dbReference type="Pfam" id="PF00370">
    <property type="entry name" value="FGGY_N"/>
    <property type="match status" value="1"/>
</dbReference>
<dbReference type="Gene3D" id="3.30.420.40">
    <property type="match status" value="2"/>
</dbReference>